<keyword evidence="1" id="KW-0812">Transmembrane</keyword>
<feature type="transmembrane region" description="Helical" evidence="1">
    <location>
        <begin position="83"/>
        <end position="104"/>
    </location>
</feature>
<dbReference type="eggNOG" id="ENOG5032YDC">
    <property type="taxonomic scope" value="Bacteria"/>
</dbReference>
<evidence type="ECO:0008006" key="4">
    <source>
        <dbReference type="Google" id="ProtNLM"/>
    </source>
</evidence>
<evidence type="ECO:0000256" key="1">
    <source>
        <dbReference type="SAM" id="Phobius"/>
    </source>
</evidence>
<accession>N6Y6X2</accession>
<dbReference type="STRING" id="1123367.GCA_000621305_02628"/>
<evidence type="ECO:0000313" key="2">
    <source>
        <dbReference type="EMBL" id="ENO89966.1"/>
    </source>
</evidence>
<name>N6Y6X2_THAL4</name>
<dbReference type="EMBL" id="AMXE01000007">
    <property type="protein sequence ID" value="ENO89966.1"/>
    <property type="molecule type" value="Genomic_DNA"/>
</dbReference>
<gene>
    <name evidence="2" type="ORF">C666_03735</name>
</gene>
<dbReference type="AlphaFoldDB" id="N6Y6X2"/>
<protein>
    <recommendedName>
        <fullName evidence="4">Transmembrane protein</fullName>
    </recommendedName>
</protein>
<keyword evidence="1" id="KW-0472">Membrane</keyword>
<evidence type="ECO:0000313" key="3">
    <source>
        <dbReference type="Proteomes" id="UP000013232"/>
    </source>
</evidence>
<comment type="caution">
    <text evidence="2">The sequence shown here is derived from an EMBL/GenBank/DDBJ whole genome shotgun (WGS) entry which is preliminary data.</text>
</comment>
<keyword evidence="3" id="KW-1185">Reference proteome</keyword>
<organism evidence="2 3">
    <name type="scientific">Thauera linaloolentis (strain DSM 12138 / JCM 21573 / CCUG 41526 / CIP 105981 / IAM 15112 / NBRC 102519 / 47Lol)</name>
    <dbReference type="NCBI Taxonomy" id="1123367"/>
    <lineage>
        <taxon>Bacteria</taxon>
        <taxon>Pseudomonadati</taxon>
        <taxon>Pseudomonadota</taxon>
        <taxon>Betaproteobacteria</taxon>
        <taxon>Rhodocyclales</taxon>
        <taxon>Zoogloeaceae</taxon>
        <taxon>Thauera</taxon>
    </lineage>
</organism>
<feature type="transmembrane region" description="Helical" evidence="1">
    <location>
        <begin position="57"/>
        <end position="76"/>
    </location>
</feature>
<dbReference type="Proteomes" id="UP000013232">
    <property type="component" value="Unassembled WGS sequence"/>
</dbReference>
<proteinExistence type="predicted"/>
<dbReference type="RefSeq" id="WP_004333964.1">
    <property type="nucleotide sequence ID" value="NZ_AMXE01000007.1"/>
</dbReference>
<keyword evidence="1" id="KW-1133">Transmembrane helix</keyword>
<sequence>MSGKGAMPAARRLESRHWFGKSCAGALLGFGLAVALSGLFAWLSPGGVEGNGGKTQFNMWLISPIWAGVLCFVFLFRDSLRAWLWLGAANLAAFGLLGAIRLVMG</sequence>
<reference evidence="2 3" key="1">
    <citation type="submission" date="2012-09" db="EMBL/GenBank/DDBJ databases">
        <title>Draft Genome Sequences of 6 Strains from Genus Thauera.</title>
        <authorList>
            <person name="Liu B."/>
            <person name="Shapleigh J.P."/>
            <person name="Frostegard A.H."/>
        </authorList>
    </citation>
    <scope>NUCLEOTIDE SEQUENCE [LARGE SCALE GENOMIC DNA]</scope>
    <source>
        <strain evidence="3">47Lol / DSM 12138</strain>
    </source>
</reference>